<keyword evidence="8 13" id="KW-0472">Membrane</keyword>
<feature type="region of interest" description="Disordered" evidence="12">
    <location>
        <begin position="166"/>
        <end position="187"/>
    </location>
</feature>
<dbReference type="FunFam" id="3.40.1120.10:FF:000001">
    <property type="entry name" value="Ribosomal protein L15"/>
    <property type="match status" value="1"/>
</dbReference>
<dbReference type="GO" id="GO:0003735">
    <property type="term" value="F:structural constituent of ribosome"/>
    <property type="evidence" value="ECO:0007669"/>
    <property type="project" value="InterPro"/>
</dbReference>
<dbReference type="Pfam" id="PF13520">
    <property type="entry name" value="AA_permease_2"/>
    <property type="match status" value="3"/>
</dbReference>
<dbReference type="SMART" id="SM01384">
    <property type="entry name" value="Ribosomal_L15e"/>
    <property type="match status" value="1"/>
</dbReference>
<evidence type="ECO:0000256" key="9">
    <source>
        <dbReference type="ARBA" id="ARBA00023274"/>
    </source>
</evidence>
<evidence type="ECO:0000313" key="15">
    <source>
        <dbReference type="Proteomes" id="UP000541610"/>
    </source>
</evidence>
<dbReference type="GO" id="GO:0006412">
    <property type="term" value="P:translation"/>
    <property type="evidence" value="ECO:0007669"/>
    <property type="project" value="InterPro"/>
</dbReference>
<dbReference type="Gene3D" id="3.40.1120.10">
    <property type="entry name" value="Ribosomal protein l15e"/>
    <property type="match status" value="1"/>
</dbReference>
<comment type="similarity">
    <text evidence="10">Belongs to the amino acid-polyamine-organocation (APC) superfamily. Polyamine:cation symporter (PHS) (TC 2.A.3.12) family.</text>
</comment>
<evidence type="ECO:0000256" key="4">
    <source>
        <dbReference type="ARBA" id="ARBA00022475"/>
    </source>
</evidence>
<dbReference type="EMBL" id="JABANP010000002">
    <property type="protein sequence ID" value="KAF4697548.1"/>
    <property type="molecule type" value="Genomic_DNA"/>
</dbReference>
<feature type="transmembrane region" description="Helical" evidence="13">
    <location>
        <begin position="556"/>
        <end position="579"/>
    </location>
</feature>
<reference evidence="14 15" key="1">
    <citation type="submission" date="2020-04" db="EMBL/GenBank/DDBJ databases">
        <title>Perkinsus olseni comparative genomics.</title>
        <authorList>
            <person name="Bogema D.R."/>
        </authorList>
    </citation>
    <scope>NUCLEOTIDE SEQUENCE [LARGE SCALE GENOMIC DNA]</scope>
    <source>
        <strain evidence="14">00978-12</strain>
    </source>
</reference>
<feature type="transmembrane region" description="Helical" evidence="13">
    <location>
        <begin position="248"/>
        <end position="267"/>
    </location>
</feature>
<dbReference type="AlphaFoldDB" id="A0A7J6PN54"/>
<name>A0A7J6PN54_PEROL</name>
<dbReference type="GO" id="GO:0015203">
    <property type="term" value="F:polyamine transmembrane transporter activity"/>
    <property type="evidence" value="ECO:0007669"/>
    <property type="project" value="UniProtKB-ARBA"/>
</dbReference>
<keyword evidence="5 13" id="KW-0812">Transmembrane</keyword>
<sequence length="1161" mass="128566">MGAYKYLSEIWNKKQSDVMRFLIRVRNWEFRQLPAVHRASKATRPDKARRLGYKAKQGVVMYRVRIRRGDRKKRVSKGIVYGKPVHQGVNKQKSTKSLRAIAEERVGRRCGSLRVLNSYWVGQDAQFKFFEVIMVDPMHNAIRNDPRMNWIAHNTMKHRELRGLTSAGRKSRGIHKRGSHFGTKVRPSKTANWKRRQTLQLKRSSEDLKGAFTKVRTIGVFSLGAVAFFNVSGGPFGSEEMFSSGGPLWGIIGMVLGLLCWSVPMSFMTAELSSAFPYNGGYSLWVKAAFGKFWGVQESYWSWVSGVVDNAVYPVIIFETISSVAPESFGAMSAGLQWLVKAVMCITFSVPMLFSIKITGYDLSVLGESKPLGDIDWINWAIVCFWNFSGVDCVSTVAGEVKRPERTVILALLGCVIIAFLQYFLNWEAGSLSGVAKRAFGTWFGWWLVAASIVGSAGQFVAELLEDSYQICGMARFGLAPKWFGYLHPTYRTPWVAIIFQVVVICVLVSFDFNTILSVDSFMACMSNLLEFFSLLKLRWSEPDMDRPYRIPIKSFWGVLAVMTPPLVYGGFVVVVSFIAGWLTFGLNCAALAIGLVLGWLAVRHSDKLGFDDHMWKDGFDCEDNFRSDSLDAGHPSPGSEGDSRASSDDGDTVITSVANNAVSSEDLKPGSFTNLRTIGVFSLGAIAFFNVSGGPFGSEEMFSAGGPLWGIIGMVMGLFCWSIPLSFMTAELSSAFPYNGGYSLWVKAAFGKFWGVQESYWSWVSGVVDNAVYPVIIFQTISSVAPDTFGAMSAGLAWLFKAVICVIFTIPMLFSIKITGVGLLQMSAFVLIPFVVFIIWGLTKADLSVLGEALPVNEIDWVNWAIVCFWNMAGVDCVSTVAGETKRPSYTVIRALLGCMAVCTLQYFLVLSTAAGIDGDNWQNWGAGALSGVAKRAFGDWFGWWLVAAAIVGSAGQYVAELLEDSYQICGMARAGLAPKWFGYLHHHYRTPWFAMFFQLVIICALVSFDFNAILSVDSFMSCLSALLEVFALLKLRWSQPDLERPFKIPVKSFWWLLVVLSPCIVFGTFVVIASFIADKFTLILNCVVLVLGVPLGWLAVKHSEKLGIKQNWEDGFDAGLDQEEVRTETSDSPHAEVAVEEKELPSKGDPEPSLPAVNV</sequence>
<dbReference type="GO" id="GO:0005840">
    <property type="term" value="C:ribosome"/>
    <property type="evidence" value="ECO:0007669"/>
    <property type="project" value="UniProtKB-KW"/>
</dbReference>
<dbReference type="InterPro" id="IPR002293">
    <property type="entry name" value="AA/rel_permease1"/>
</dbReference>
<dbReference type="PROSITE" id="PS01194">
    <property type="entry name" value="RIBOSOMAL_L15E"/>
    <property type="match status" value="1"/>
</dbReference>
<dbReference type="InterPro" id="IPR024794">
    <property type="entry name" value="Rbsml_eL15_core_dom_sf"/>
</dbReference>
<feature type="transmembrane region" description="Helical" evidence="13">
    <location>
        <begin position="992"/>
        <end position="1010"/>
    </location>
</feature>
<comment type="similarity">
    <text evidence="2 11">Belongs to the eukaryotic ribosomal protein eL15 family.</text>
</comment>
<keyword evidence="4" id="KW-1003">Cell membrane</keyword>
<dbReference type="GO" id="GO:1990904">
    <property type="term" value="C:ribonucleoprotein complex"/>
    <property type="evidence" value="ECO:0007669"/>
    <property type="project" value="UniProtKB-KW"/>
</dbReference>
<keyword evidence="9 11" id="KW-0687">Ribonucleoprotein</keyword>
<feature type="transmembrane region" description="Helical" evidence="13">
    <location>
        <begin position="493"/>
        <end position="511"/>
    </location>
</feature>
<feature type="transmembrane region" description="Helical" evidence="13">
    <location>
        <begin position="761"/>
        <end position="782"/>
    </location>
</feature>
<feature type="transmembrane region" description="Helical" evidence="13">
    <location>
        <begin position="822"/>
        <end position="842"/>
    </location>
</feature>
<dbReference type="InterPro" id="IPR000439">
    <property type="entry name" value="Ribosomal_eL15"/>
</dbReference>
<gene>
    <name evidence="14" type="ORF">FOZ60_004420</name>
</gene>
<evidence type="ECO:0000256" key="1">
    <source>
        <dbReference type="ARBA" id="ARBA00004651"/>
    </source>
</evidence>
<evidence type="ECO:0000313" key="14">
    <source>
        <dbReference type="EMBL" id="KAF4697548.1"/>
    </source>
</evidence>
<dbReference type="NCBIfam" id="NF003269">
    <property type="entry name" value="PRK04243.1"/>
    <property type="match status" value="1"/>
</dbReference>
<dbReference type="InterPro" id="IPR044566">
    <property type="entry name" value="RMV1-like"/>
</dbReference>
<accession>A0A7J6PN54</accession>
<feature type="transmembrane region" description="Helical" evidence="13">
    <location>
        <begin position="338"/>
        <end position="357"/>
    </location>
</feature>
<evidence type="ECO:0000256" key="2">
    <source>
        <dbReference type="ARBA" id="ARBA00006857"/>
    </source>
</evidence>
<dbReference type="InterPro" id="IPR020925">
    <property type="entry name" value="Ribosomal_eL15_CS"/>
</dbReference>
<feature type="transmembrane region" description="Helical" evidence="13">
    <location>
        <begin position="896"/>
        <end position="918"/>
    </location>
</feature>
<dbReference type="Proteomes" id="UP000541610">
    <property type="component" value="Unassembled WGS sequence"/>
</dbReference>
<keyword evidence="6 11" id="KW-0689">Ribosomal protein</keyword>
<evidence type="ECO:0000256" key="3">
    <source>
        <dbReference type="ARBA" id="ARBA00022448"/>
    </source>
</evidence>
<evidence type="ECO:0000256" key="8">
    <source>
        <dbReference type="ARBA" id="ARBA00023136"/>
    </source>
</evidence>
<comment type="caution">
    <text evidence="14">The sequence shown here is derived from an EMBL/GenBank/DDBJ whole genome shotgun (WGS) entry which is preliminary data.</text>
</comment>
<feature type="transmembrane region" description="Helical" evidence="13">
    <location>
        <begin position="377"/>
        <end position="395"/>
    </location>
</feature>
<feature type="transmembrane region" description="Helical" evidence="13">
    <location>
        <begin position="218"/>
        <end position="236"/>
    </location>
</feature>
<feature type="region of interest" description="Disordered" evidence="12">
    <location>
        <begin position="1125"/>
        <end position="1161"/>
    </location>
</feature>
<proteinExistence type="inferred from homology"/>
<feature type="transmembrane region" description="Helical" evidence="13">
    <location>
        <begin position="942"/>
        <end position="961"/>
    </location>
</feature>
<feature type="compositionally biased region" description="Basic and acidic residues" evidence="12">
    <location>
        <begin position="1125"/>
        <end position="1152"/>
    </location>
</feature>
<evidence type="ECO:0000256" key="13">
    <source>
        <dbReference type="SAM" id="Phobius"/>
    </source>
</evidence>
<dbReference type="GO" id="GO:0005886">
    <property type="term" value="C:plasma membrane"/>
    <property type="evidence" value="ECO:0007669"/>
    <property type="project" value="UniProtKB-SubCell"/>
</dbReference>
<dbReference type="PANTHER" id="PTHR45826:SF2">
    <property type="entry name" value="AMINO ACID TRANSPORTER"/>
    <property type="match status" value="1"/>
</dbReference>
<feature type="transmembrane region" description="Helical" evidence="13">
    <location>
        <begin position="1055"/>
        <end position="1078"/>
    </location>
</feature>
<feature type="transmembrane region" description="Helical" evidence="13">
    <location>
        <begin position="709"/>
        <end position="728"/>
    </location>
</feature>
<dbReference type="PANTHER" id="PTHR45826">
    <property type="entry name" value="POLYAMINE TRANSPORTER PUT1"/>
    <property type="match status" value="1"/>
</dbReference>
<dbReference type="OrthoDB" id="10255148at2759"/>
<feature type="region of interest" description="Disordered" evidence="12">
    <location>
        <begin position="631"/>
        <end position="650"/>
    </location>
</feature>
<evidence type="ECO:0000256" key="7">
    <source>
        <dbReference type="ARBA" id="ARBA00022989"/>
    </source>
</evidence>
<keyword evidence="7 13" id="KW-1133">Transmembrane helix</keyword>
<evidence type="ECO:0000256" key="11">
    <source>
        <dbReference type="RuleBase" id="RU000663"/>
    </source>
</evidence>
<keyword evidence="3" id="KW-0813">Transport</keyword>
<feature type="transmembrane region" description="Helical" evidence="13">
    <location>
        <begin position="862"/>
        <end position="884"/>
    </location>
</feature>
<dbReference type="Gene3D" id="1.20.1740.10">
    <property type="entry name" value="Amino acid/polyamine transporter I"/>
    <property type="match status" value="2"/>
</dbReference>
<dbReference type="InterPro" id="IPR012678">
    <property type="entry name" value="Ribosomal_uL23/eL15/eS24_sf"/>
</dbReference>
<evidence type="ECO:0000256" key="10">
    <source>
        <dbReference type="ARBA" id="ARBA00024041"/>
    </source>
</evidence>
<dbReference type="SUPFAM" id="SSF54189">
    <property type="entry name" value="Ribosomal proteins S24e, L23 and L15e"/>
    <property type="match status" value="1"/>
</dbReference>
<feature type="transmembrane region" description="Helical" evidence="13">
    <location>
        <begin position="1084"/>
        <end position="1102"/>
    </location>
</feature>
<comment type="subcellular location">
    <subcellularLocation>
        <location evidence="1">Cell membrane</location>
        <topology evidence="1">Multi-pass membrane protein</topology>
    </subcellularLocation>
</comment>
<protein>
    <recommendedName>
        <fullName evidence="11">Ribosomal protein L15</fullName>
    </recommendedName>
</protein>
<evidence type="ECO:0000256" key="5">
    <source>
        <dbReference type="ARBA" id="ARBA00022692"/>
    </source>
</evidence>
<organism evidence="14 15">
    <name type="scientific">Perkinsus olseni</name>
    <name type="common">Perkinsus atlanticus</name>
    <dbReference type="NCBI Taxonomy" id="32597"/>
    <lineage>
        <taxon>Eukaryota</taxon>
        <taxon>Sar</taxon>
        <taxon>Alveolata</taxon>
        <taxon>Perkinsozoa</taxon>
        <taxon>Perkinsea</taxon>
        <taxon>Perkinsida</taxon>
        <taxon>Perkinsidae</taxon>
        <taxon>Perkinsus</taxon>
    </lineage>
</organism>
<feature type="transmembrane region" description="Helical" evidence="13">
    <location>
        <begin position="679"/>
        <end position="697"/>
    </location>
</feature>
<feature type="transmembrane region" description="Helical" evidence="13">
    <location>
        <begin position="445"/>
        <end position="465"/>
    </location>
</feature>
<feature type="transmembrane region" description="Helical" evidence="13">
    <location>
        <begin position="407"/>
        <end position="425"/>
    </location>
</feature>
<feature type="transmembrane region" description="Helical" evidence="13">
    <location>
        <begin position="585"/>
        <end position="603"/>
    </location>
</feature>
<feature type="compositionally biased region" description="Basic residues" evidence="12">
    <location>
        <begin position="169"/>
        <end position="179"/>
    </location>
</feature>
<evidence type="ECO:0000256" key="12">
    <source>
        <dbReference type="SAM" id="MobiDB-lite"/>
    </source>
</evidence>
<dbReference type="Pfam" id="PF00827">
    <property type="entry name" value="Ribosomal_L15e"/>
    <property type="match status" value="1"/>
</dbReference>
<evidence type="ECO:0000256" key="6">
    <source>
        <dbReference type="ARBA" id="ARBA00022980"/>
    </source>
</evidence>
<feature type="transmembrane region" description="Helical" evidence="13">
    <location>
        <begin position="794"/>
        <end position="815"/>
    </location>
</feature>